<evidence type="ECO:0000313" key="3">
    <source>
        <dbReference type="Proteomes" id="UP000006804"/>
    </source>
</evidence>
<dbReference type="GO" id="GO:0005829">
    <property type="term" value="C:cytosol"/>
    <property type="evidence" value="ECO:0007669"/>
    <property type="project" value="TreeGrafter"/>
</dbReference>
<dbReference type="eggNOG" id="COG1959">
    <property type="taxonomic scope" value="Bacteria"/>
</dbReference>
<proteinExistence type="predicted"/>
<dbReference type="OrthoDB" id="46476at2"/>
<dbReference type="NCBIfam" id="TIGR00738">
    <property type="entry name" value="rrf2_super"/>
    <property type="match status" value="1"/>
</dbReference>
<dbReference type="InterPro" id="IPR036390">
    <property type="entry name" value="WH_DNA-bd_sf"/>
</dbReference>
<keyword evidence="3" id="KW-1185">Reference proteome</keyword>
<dbReference type="RefSeq" id="WP_013931571.1">
    <property type="nucleotide sequence ID" value="NC_015707.1"/>
</dbReference>
<sequence>MKVSTTSRYGLRALIDLAAHSHSSYVSLASIAERQKISQKYLESIFKILAKAGIVRAVKGAYGGYKIVDEALQISVKKILEILESNLKALSPQSDDHFDRFIEEFLWQRLTLRIENLLDSITLKDLVREYTEIMEPNSLMYYI</sequence>
<organism evidence="2 3">
    <name type="scientific">Pseudothermotoga thermarum DSM 5069</name>
    <dbReference type="NCBI Taxonomy" id="688269"/>
    <lineage>
        <taxon>Bacteria</taxon>
        <taxon>Thermotogati</taxon>
        <taxon>Thermotogota</taxon>
        <taxon>Thermotogae</taxon>
        <taxon>Thermotogales</taxon>
        <taxon>Thermotogaceae</taxon>
        <taxon>Pseudothermotoga</taxon>
    </lineage>
</organism>
<dbReference type="PANTHER" id="PTHR33221">
    <property type="entry name" value="WINGED HELIX-TURN-HELIX TRANSCRIPTIONAL REGULATOR, RRF2 FAMILY"/>
    <property type="match status" value="1"/>
</dbReference>
<dbReference type="PATRIC" id="fig|688269.3.peg.258"/>
<dbReference type="SUPFAM" id="SSF46785">
    <property type="entry name" value="Winged helix' DNA-binding domain"/>
    <property type="match status" value="1"/>
</dbReference>
<protein>
    <submittedName>
        <fullName evidence="2">Transcriptional regulator, BadM/Rrf2 family</fullName>
    </submittedName>
</protein>
<reference evidence="2 3" key="1">
    <citation type="submission" date="2010-11" db="EMBL/GenBank/DDBJ databases">
        <title>The complete genome of Thermotoga thermarum DSM 5069.</title>
        <authorList>
            <consortium name="US DOE Joint Genome Institute (JGI-PGF)"/>
            <person name="Lucas S."/>
            <person name="Copeland A."/>
            <person name="Lapidus A."/>
            <person name="Bruce D."/>
            <person name="Goodwin L."/>
            <person name="Pitluck S."/>
            <person name="Kyrpides N."/>
            <person name="Mavromatis K."/>
            <person name="Ivanova N."/>
            <person name="Zeytun A."/>
            <person name="Brettin T."/>
            <person name="Detter J.C."/>
            <person name="Tapia R."/>
            <person name="Han C."/>
            <person name="Land M."/>
            <person name="Hauser L."/>
            <person name="Markowitz V."/>
            <person name="Cheng J.-F."/>
            <person name="Hugenholtz P."/>
            <person name="Woyke T."/>
            <person name="Wu D."/>
            <person name="Spring S."/>
            <person name="Schroeder M."/>
            <person name="Brambilla E."/>
            <person name="Klenk H.-P."/>
            <person name="Eisen J.A."/>
        </authorList>
    </citation>
    <scope>NUCLEOTIDE SEQUENCE [LARGE SCALE GENOMIC DNA]</scope>
    <source>
        <strain evidence="2 3">DSM 5069</strain>
    </source>
</reference>
<dbReference type="PROSITE" id="PS51197">
    <property type="entry name" value="HTH_RRF2_2"/>
    <property type="match status" value="1"/>
</dbReference>
<name>F7YV49_9THEM</name>
<dbReference type="InterPro" id="IPR030489">
    <property type="entry name" value="TR_Rrf2-type_CS"/>
</dbReference>
<dbReference type="GO" id="GO:0003700">
    <property type="term" value="F:DNA-binding transcription factor activity"/>
    <property type="evidence" value="ECO:0007669"/>
    <property type="project" value="TreeGrafter"/>
</dbReference>
<accession>F7YV49</accession>
<dbReference type="Pfam" id="PF02082">
    <property type="entry name" value="Rrf2"/>
    <property type="match status" value="1"/>
</dbReference>
<dbReference type="KEGG" id="tta:Theth_0249"/>
<dbReference type="Gene3D" id="1.10.10.10">
    <property type="entry name" value="Winged helix-like DNA-binding domain superfamily/Winged helix DNA-binding domain"/>
    <property type="match status" value="1"/>
</dbReference>
<dbReference type="InterPro" id="IPR036388">
    <property type="entry name" value="WH-like_DNA-bd_sf"/>
</dbReference>
<dbReference type="Proteomes" id="UP000006804">
    <property type="component" value="Chromosome"/>
</dbReference>
<dbReference type="HOGENOM" id="CLU_107144_0_1_0"/>
<dbReference type="InterPro" id="IPR000944">
    <property type="entry name" value="Tscrpt_reg_Rrf2"/>
</dbReference>
<evidence type="ECO:0000313" key="2">
    <source>
        <dbReference type="EMBL" id="AEH50348.1"/>
    </source>
</evidence>
<keyword evidence="1" id="KW-0238">DNA-binding</keyword>
<dbReference type="PANTHER" id="PTHR33221:SF5">
    <property type="entry name" value="HTH-TYPE TRANSCRIPTIONAL REGULATOR ISCR"/>
    <property type="match status" value="1"/>
</dbReference>
<dbReference type="AlphaFoldDB" id="F7YV49"/>
<evidence type="ECO:0000256" key="1">
    <source>
        <dbReference type="ARBA" id="ARBA00023125"/>
    </source>
</evidence>
<dbReference type="EMBL" id="CP002351">
    <property type="protein sequence ID" value="AEH50348.1"/>
    <property type="molecule type" value="Genomic_DNA"/>
</dbReference>
<dbReference type="PROSITE" id="PS01332">
    <property type="entry name" value="HTH_RRF2_1"/>
    <property type="match status" value="1"/>
</dbReference>
<dbReference type="STRING" id="688269.Theth_0249"/>
<dbReference type="GO" id="GO:0003677">
    <property type="term" value="F:DNA binding"/>
    <property type="evidence" value="ECO:0007669"/>
    <property type="project" value="UniProtKB-KW"/>
</dbReference>
<gene>
    <name evidence="2" type="ORF">Theth_0249</name>
</gene>